<reference evidence="2 3" key="1">
    <citation type="journal article" date="2019" name="Sci. Rep.">
        <title>Nanopore sequencing improves the draft genome of the human pathogenic amoeba Naegleria fowleri.</title>
        <authorList>
            <person name="Liechti N."/>
            <person name="Schurch N."/>
            <person name="Bruggmann R."/>
            <person name="Wittwer M."/>
        </authorList>
    </citation>
    <scope>NUCLEOTIDE SEQUENCE [LARGE SCALE GENOMIC DNA]</scope>
    <source>
        <strain evidence="2 3">ATCC 30894</strain>
    </source>
</reference>
<feature type="compositionally biased region" description="Low complexity" evidence="1">
    <location>
        <begin position="45"/>
        <end position="55"/>
    </location>
</feature>
<dbReference type="RefSeq" id="XP_044563660.1">
    <property type="nucleotide sequence ID" value="XM_044705166.1"/>
</dbReference>
<accession>A0A6A5BPD2</accession>
<sequence length="727" mass="83105">MPRSVYSHKNMVSARALERAILNSNMEYSSIRVGRMTIPQQRANVSSSEAVAPSSSHHHHHPLATNNILHNTQPPPPPTLNDGEGGEGNNSDGFLHTMVNDLESNESFVEFFEVFQKQALVMIMNQIPNSRTPISTHSSKTLGELIFDMLQLYVKFKASKVMMNEIFRILNALLPDTCKLPSNVNTLLKKIINVSKQYQKVYHCCDQVCEASNHCCSKCGMDCSNSFFWSKSIETCTSEMVDLIGLRNFKAHCTVQPSIDEINDCIDSIEYERVVRGWKEPDAVCITLIGGGDSGSVSKSSRKSVLPLVAWITELPLQYRYSFPLTMLLAYSNKPIPFNTLLDRFISELLILNQGKECKTEQGVIYRLKARLFTFLVDLDACYDLLCMANHAGTSSCRWCKKNGRKIQDRTIYSSGGNEQERVWSEIVANYKLMLKGEIQQFDGVKGLSILVRLPYFTWTTQIACDLLHNLLEGLCAKLLNFIKNKYNIDTINNKLYEIKTPSFYHRRVRGLDELSYFKAIEYYIIFSYCIEVFQDEISDKHYHILNRLSTFIRTIMHPVVRSLEVLYSMKKEIFEILQAIETDFNIIILTLASHTVVHFPLSIFYLGPLWCTSTFMLEDLVGSITSSVQGGKNNMDHKALENFSLHQVISMKRVRTFHFQFEKGDYFHAQEFGHGLVTSKKDGLYHVKSLDSNQVKILDEMPKNAIPCFQVCGKFKQVHRNDLFLI</sequence>
<dbReference type="AlphaFoldDB" id="A0A6A5BPD2"/>
<dbReference type="PANTHER" id="PTHR46579:SF1">
    <property type="entry name" value="F5_8 TYPE C DOMAIN-CONTAINING PROTEIN"/>
    <property type="match status" value="1"/>
</dbReference>
<dbReference type="VEuPathDB" id="AmoebaDB:NfTy_033790"/>
<evidence type="ECO:0000313" key="2">
    <source>
        <dbReference type="EMBL" id="KAF0978947.1"/>
    </source>
</evidence>
<dbReference type="VEuPathDB" id="AmoebaDB:NF0131810"/>
<evidence type="ECO:0000313" key="3">
    <source>
        <dbReference type="Proteomes" id="UP000444721"/>
    </source>
</evidence>
<organism evidence="2 3">
    <name type="scientific">Naegleria fowleri</name>
    <name type="common">Brain eating amoeba</name>
    <dbReference type="NCBI Taxonomy" id="5763"/>
    <lineage>
        <taxon>Eukaryota</taxon>
        <taxon>Discoba</taxon>
        <taxon>Heterolobosea</taxon>
        <taxon>Tetramitia</taxon>
        <taxon>Eutetramitia</taxon>
        <taxon>Vahlkampfiidae</taxon>
        <taxon>Naegleria</taxon>
    </lineage>
</organism>
<protein>
    <recommendedName>
        <fullName evidence="4">DUF4218 domain-containing protein</fullName>
    </recommendedName>
</protein>
<comment type="caution">
    <text evidence="2">The sequence shown here is derived from an EMBL/GenBank/DDBJ whole genome shotgun (WGS) entry which is preliminary data.</text>
</comment>
<dbReference type="PANTHER" id="PTHR46579">
    <property type="entry name" value="F5/8 TYPE C DOMAIN-CONTAINING PROTEIN-RELATED"/>
    <property type="match status" value="1"/>
</dbReference>
<feature type="region of interest" description="Disordered" evidence="1">
    <location>
        <begin position="40"/>
        <end position="96"/>
    </location>
</feature>
<dbReference type="OMA" id="HESIIEC"/>
<dbReference type="OrthoDB" id="8065906at2759"/>
<dbReference type="EMBL" id="VFQX01000028">
    <property type="protein sequence ID" value="KAF0978947.1"/>
    <property type="molecule type" value="Genomic_DNA"/>
</dbReference>
<gene>
    <name evidence="2" type="ORF">FDP41_002017</name>
</gene>
<proteinExistence type="predicted"/>
<dbReference type="Proteomes" id="UP000444721">
    <property type="component" value="Unassembled WGS sequence"/>
</dbReference>
<name>A0A6A5BPD2_NAEFO</name>
<dbReference type="GeneID" id="68109235"/>
<evidence type="ECO:0008006" key="4">
    <source>
        <dbReference type="Google" id="ProtNLM"/>
    </source>
</evidence>
<keyword evidence="3" id="KW-1185">Reference proteome</keyword>
<evidence type="ECO:0000256" key="1">
    <source>
        <dbReference type="SAM" id="MobiDB-lite"/>
    </source>
</evidence>
<dbReference type="VEuPathDB" id="AmoebaDB:FDP41_002017"/>